<organism evidence="3 4">
    <name type="scientific">Pullulanibacillus pueri</name>
    <dbReference type="NCBI Taxonomy" id="1437324"/>
    <lineage>
        <taxon>Bacteria</taxon>
        <taxon>Bacillati</taxon>
        <taxon>Bacillota</taxon>
        <taxon>Bacilli</taxon>
        <taxon>Bacillales</taxon>
        <taxon>Sporolactobacillaceae</taxon>
        <taxon>Pullulanibacillus</taxon>
    </lineage>
</organism>
<name>A0A8J2ZRK4_9BACL</name>
<proteinExistence type="predicted"/>
<comment type="caution">
    <text evidence="3">The sequence shown here is derived from an EMBL/GenBank/DDBJ whole genome shotgun (WGS) entry which is preliminary data.</text>
</comment>
<feature type="domain" description="NADP-dependent oxidoreductase" evidence="2">
    <location>
        <begin position="16"/>
        <end position="307"/>
    </location>
</feature>
<dbReference type="PANTHER" id="PTHR43625:SF40">
    <property type="entry name" value="ALDO-KETO REDUCTASE YAKC [NADP(+)]"/>
    <property type="match status" value="1"/>
</dbReference>
<dbReference type="InterPro" id="IPR036812">
    <property type="entry name" value="NAD(P)_OxRdtase_dom_sf"/>
</dbReference>
<gene>
    <name evidence="3" type="ORF">GCM10007096_00080</name>
</gene>
<evidence type="ECO:0000313" key="4">
    <source>
        <dbReference type="Proteomes" id="UP000656813"/>
    </source>
</evidence>
<dbReference type="InterPro" id="IPR023210">
    <property type="entry name" value="NADP_OxRdtase_dom"/>
</dbReference>
<dbReference type="SUPFAM" id="SSF51430">
    <property type="entry name" value="NAD(P)-linked oxidoreductase"/>
    <property type="match status" value="1"/>
</dbReference>
<dbReference type="EMBL" id="BMFV01000001">
    <property type="protein sequence ID" value="GGH73148.1"/>
    <property type="molecule type" value="Genomic_DNA"/>
</dbReference>
<dbReference type="InterPro" id="IPR050791">
    <property type="entry name" value="Aldo-Keto_reductase"/>
</dbReference>
<evidence type="ECO:0000259" key="2">
    <source>
        <dbReference type="Pfam" id="PF00248"/>
    </source>
</evidence>
<dbReference type="RefSeq" id="WP_188494810.1">
    <property type="nucleotide sequence ID" value="NZ_BMFV01000001.1"/>
</dbReference>
<evidence type="ECO:0000256" key="1">
    <source>
        <dbReference type="ARBA" id="ARBA00023002"/>
    </source>
</evidence>
<keyword evidence="1" id="KW-0560">Oxidoreductase</keyword>
<dbReference type="GO" id="GO:0005737">
    <property type="term" value="C:cytoplasm"/>
    <property type="evidence" value="ECO:0007669"/>
    <property type="project" value="TreeGrafter"/>
</dbReference>
<dbReference type="Proteomes" id="UP000656813">
    <property type="component" value="Unassembled WGS sequence"/>
</dbReference>
<accession>A0A8J2ZRK4</accession>
<evidence type="ECO:0000313" key="3">
    <source>
        <dbReference type="EMBL" id="GGH73148.1"/>
    </source>
</evidence>
<dbReference type="Pfam" id="PF00248">
    <property type="entry name" value="Aldo_ket_red"/>
    <property type="match status" value="1"/>
</dbReference>
<reference evidence="3" key="2">
    <citation type="submission" date="2020-09" db="EMBL/GenBank/DDBJ databases">
        <authorList>
            <person name="Sun Q."/>
            <person name="Zhou Y."/>
        </authorList>
    </citation>
    <scope>NUCLEOTIDE SEQUENCE</scope>
    <source>
        <strain evidence="3">CGMCC 1.12777</strain>
    </source>
</reference>
<dbReference type="PANTHER" id="PTHR43625">
    <property type="entry name" value="AFLATOXIN B1 ALDEHYDE REDUCTASE"/>
    <property type="match status" value="1"/>
</dbReference>
<dbReference type="GO" id="GO:0016491">
    <property type="term" value="F:oxidoreductase activity"/>
    <property type="evidence" value="ECO:0007669"/>
    <property type="project" value="UniProtKB-KW"/>
</dbReference>
<dbReference type="Gene3D" id="3.20.20.100">
    <property type="entry name" value="NADP-dependent oxidoreductase domain"/>
    <property type="match status" value="1"/>
</dbReference>
<dbReference type="PROSITE" id="PS51257">
    <property type="entry name" value="PROKAR_LIPOPROTEIN"/>
    <property type="match status" value="1"/>
</dbReference>
<protein>
    <submittedName>
        <fullName evidence="3">Oxidoreductase</fullName>
    </submittedName>
</protein>
<dbReference type="AlphaFoldDB" id="A0A8J2ZRK4"/>
<reference evidence="3" key="1">
    <citation type="journal article" date="2014" name="Int. J. Syst. Evol. Microbiol.">
        <title>Complete genome sequence of Corynebacterium casei LMG S-19264T (=DSM 44701T), isolated from a smear-ripened cheese.</title>
        <authorList>
            <consortium name="US DOE Joint Genome Institute (JGI-PGF)"/>
            <person name="Walter F."/>
            <person name="Albersmeier A."/>
            <person name="Kalinowski J."/>
            <person name="Ruckert C."/>
        </authorList>
    </citation>
    <scope>NUCLEOTIDE SEQUENCE</scope>
    <source>
        <strain evidence="3">CGMCC 1.12777</strain>
    </source>
</reference>
<keyword evidence="4" id="KW-1185">Reference proteome</keyword>
<sequence length="330" mass="36689">MDKRRIGQGGPFVSQIGLGCMGMSDFYGETDRTESIATIHEALEKGITLFDTGDFYGVGHNELLLGEALKGKRENAFISVKFGAMRSPDKSFIGYDARPEAVKNFLAYTLQRLGVDYIDLYQPARVDPNVPIEETVGAISDMVKAGYVKHIGLSEAGADTVRRAHAVHPISWLQIEYSLFSRNLETYILPTLRELGIALNPYGVLSRGLLSGKWSKERTTNQKDFRSHSPRFSGANLDKNLQLVENLRKIADEKHTTVAKLAIAWVLAQGEDIIPLIGARKRSQLEDATDALNIQLSQEDLERIEQAIPASEVAGDRYNESEMKMLDSEK</sequence>